<evidence type="ECO:0000256" key="4">
    <source>
        <dbReference type="ARBA" id="ARBA00023002"/>
    </source>
</evidence>
<gene>
    <name evidence="7" type="ORF">MPH_03447</name>
</gene>
<evidence type="ECO:0000256" key="3">
    <source>
        <dbReference type="ARBA" id="ARBA00022723"/>
    </source>
</evidence>
<keyword evidence="3" id="KW-0479">Metal-binding</keyword>
<proteinExistence type="inferred from homology"/>
<evidence type="ECO:0000256" key="2">
    <source>
        <dbReference type="ARBA" id="ARBA00010617"/>
    </source>
</evidence>
<dbReference type="eggNOG" id="KOG0159">
    <property type="taxonomic scope" value="Eukaryota"/>
</dbReference>
<evidence type="ECO:0000313" key="7">
    <source>
        <dbReference type="EMBL" id="EKG19583.1"/>
    </source>
</evidence>
<accession>K2RXX0</accession>
<comment type="similarity">
    <text evidence="2">Belongs to the cytochrome P450 family.</text>
</comment>
<keyword evidence="6" id="KW-0503">Monooxygenase</keyword>
<organism evidence="7 8">
    <name type="scientific">Macrophomina phaseolina (strain MS6)</name>
    <name type="common">Charcoal rot fungus</name>
    <dbReference type="NCBI Taxonomy" id="1126212"/>
    <lineage>
        <taxon>Eukaryota</taxon>
        <taxon>Fungi</taxon>
        <taxon>Dikarya</taxon>
        <taxon>Ascomycota</taxon>
        <taxon>Pezizomycotina</taxon>
        <taxon>Dothideomycetes</taxon>
        <taxon>Dothideomycetes incertae sedis</taxon>
        <taxon>Botryosphaeriales</taxon>
        <taxon>Botryosphaeriaceae</taxon>
        <taxon>Macrophomina</taxon>
    </lineage>
</organism>
<dbReference type="Pfam" id="PF00067">
    <property type="entry name" value="p450"/>
    <property type="match status" value="1"/>
</dbReference>
<dbReference type="PANTHER" id="PTHR24305">
    <property type="entry name" value="CYTOCHROME P450"/>
    <property type="match status" value="1"/>
</dbReference>
<dbReference type="OrthoDB" id="3945418at2759"/>
<dbReference type="VEuPathDB" id="FungiDB:MPH_03447"/>
<dbReference type="HOGENOM" id="CLU_809085_0_0_1"/>
<dbReference type="GO" id="GO:0004497">
    <property type="term" value="F:monooxygenase activity"/>
    <property type="evidence" value="ECO:0007669"/>
    <property type="project" value="UniProtKB-KW"/>
</dbReference>
<dbReference type="Gene3D" id="1.10.630.10">
    <property type="entry name" value="Cytochrome P450"/>
    <property type="match status" value="1"/>
</dbReference>
<protein>
    <submittedName>
        <fullName evidence="7">Cytochrome P450</fullName>
    </submittedName>
</protein>
<keyword evidence="4" id="KW-0560">Oxidoreductase</keyword>
<dbReference type="GO" id="GO:0005506">
    <property type="term" value="F:iron ion binding"/>
    <property type="evidence" value="ECO:0007669"/>
    <property type="project" value="InterPro"/>
</dbReference>
<dbReference type="AlphaFoldDB" id="K2RXX0"/>
<dbReference type="InterPro" id="IPR050121">
    <property type="entry name" value="Cytochrome_P450_monoxygenase"/>
</dbReference>
<dbReference type="PANTHER" id="PTHR24305:SF157">
    <property type="entry name" value="N-ACETYLTRYPTOPHAN 6-HYDROXYLASE IVOC-RELATED"/>
    <property type="match status" value="1"/>
</dbReference>
<comment type="cofactor">
    <cofactor evidence="1">
        <name>heme</name>
        <dbReference type="ChEBI" id="CHEBI:30413"/>
    </cofactor>
</comment>
<name>K2RXX0_MACPH</name>
<evidence type="ECO:0000256" key="5">
    <source>
        <dbReference type="ARBA" id="ARBA00023004"/>
    </source>
</evidence>
<dbReference type="InterPro" id="IPR036396">
    <property type="entry name" value="Cyt_P450_sf"/>
</dbReference>
<dbReference type="EMBL" id="AHHD01000163">
    <property type="protein sequence ID" value="EKG19583.1"/>
    <property type="molecule type" value="Genomic_DNA"/>
</dbReference>
<dbReference type="InterPro" id="IPR001128">
    <property type="entry name" value="Cyt_P450"/>
</dbReference>
<dbReference type="STRING" id="1126212.K2RXX0"/>
<sequence length="343" mass="39557">MLVLTHSSTRTRLRSFMKSTVRSFVSIHLRSTSRTTTFIQTYMSSIQDAEATSGRRYPLNNYKQAFPTSQPRYATSGFDLHGSVALTPDHDVHGRRRASLNQFFGRAAVMKVEYVIHREVEKLCKRLEEWKGREPLNINYAYAAVTSDIVSTYLFARPYGVLDTPDFDPKWEDVTLKIASMAHLFNHFTFIQPVMKLLPRWLLAKVDERMLGFLNREKILEEQIQSILDGRNHDNKTNTEHGHGTVFHDIIFKSKLPPEDLEVARLRDEGQGLVAAGAVTTERSLYLITYYLLKNPELLHTLREELREPMKGYPGMKPKWTDLEKLPYLSAVIQEGFRFGGPY</sequence>
<evidence type="ECO:0000256" key="6">
    <source>
        <dbReference type="ARBA" id="ARBA00023033"/>
    </source>
</evidence>
<dbReference type="SUPFAM" id="SSF48264">
    <property type="entry name" value="Cytochrome P450"/>
    <property type="match status" value="1"/>
</dbReference>
<evidence type="ECO:0000256" key="1">
    <source>
        <dbReference type="ARBA" id="ARBA00001971"/>
    </source>
</evidence>
<comment type="caution">
    <text evidence="7">The sequence shown here is derived from an EMBL/GenBank/DDBJ whole genome shotgun (WGS) entry which is preliminary data.</text>
</comment>
<dbReference type="InParanoid" id="K2RXX0"/>
<evidence type="ECO:0000313" key="8">
    <source>
        <dbReference type="Proteomes" id="UP000007129"/>
    </source>
</evidence>
<keyword evidence="5" id="KW-0408">Iron</keyword>
<dbReference type="GO" id="GO:0016705">
    <property type="term" value="F:oxidoreductase activity, acting on paired donors, with incorporation or reduction of molecular oxygen"/>
    <property type="evidence" value="ECO:0007669"/>
    <property type="project" value="InterPro"/>
</dbReference>
<dbReference type="GO" id="GO:0020037">
    <property type="term" value="F:heme binding"/>
    <property type="evidence" value="ECO:0007669"/>
    <property type="project" value="InterPro"/>
</dbReference>
<dbReference type="Proteomes" id="UP000007129">
    <property type="component" value="Unassembled WGS sequence"/>
</dbReference>
<reference evidence="7 8" key="1">
    <citation type="journal article" date="2012" name="BMC Genomics">
        <title>Tools to kill: Genome of one of the most destructive plant pathogenic fungi Macrophomina phaseolina.</title>
        <authorList>
            <person name="Islam M.S."/>
            <person name="Haque M.S."/>
            <person name="Islam M.M."/>
            <person name="Emdad E.M."/>
            <person name="Halim A."/>
            <person name="Hossen Q.M.M."/>
            <person name="Hossain M.Z."/>
            <person name="Ahmed B."/>
            <person name="Rahim S."/>
            <person name="Rahman M.S."/>
            <person name="Alam M.M."/>
            <person name="Hou S."/>
            <person name="Wan X."/>
            <person name="Saito J.A."/>
            <person name="Alam M."/>
        </authorList>
    </citation>
    <scope>NUCLEOTIDE SEQUENCE [LARGE SCALE GENOMIC DNA]</scope>
    <source>
        <strain evidence="7 8">MS6</strain>
    </source>
</reference>